<sequence>MTTMLFTLSTICGLILTASALQCYEATTFQCGDHDAIYDDVCDTFDSAAQPSQQVTCPDKCAIVSVTNSYQGMFQLHTTFATCSSGSNGCMDKDELEAQNPELNQQIMDSEAMGITVESVEACICGENLCNSAMNLAFVDGSRCYESSSFVCGSHDSTYDAVCNVFAEGNQPQSEVSCPGKCGLVTASYSLSLKESDDHLRCDHQLCSNAETVEMERDQGYFDVDFTLATCSAGADGCLDEAQLAAQNPELEEQIKALEASGLSVNDVYACTCSGDLCNSALNIATNPVVVFFSMMVVILQAFFFS</sequence>
<dbReference type="AlphaFoldDB" id="A0A2G8KXP3"/>
<feature type="signal peptide" evidence="2">
    <location>
        <begin position="1"/>
        <end position="20"/>
    </location>
</feature>
<proteinExistence type="predicted"/>
<dbReference type="EMBL" id="MRZV01000315">
    <property type="protein sequence ID" value="PIK52735.1"/>
    <property type="molecule type" value="Genomic_DNA"/>
</dbReference>
<gene>
    <name evidence="3" type="ORF">BSL78_10368</name>
</gene>
<name>A0A2G8KXP3_STIJA</name>
<evidence type="ECO:0000313" key="4">
    <source>
        <dbReference type="Proteomes" id="UP000230750"/>
    </source>
</evidence>
<feature type="chain" id="PRO_5013903273" evidence="2">
    <location>
        <begin position="21"/>
        <end position="306"/>
    </location>
</feature>
<accession>A0A2G8KXP3</accession>
<keyword evidence="2" id="KW-0732">Signal</keyword>
<keyword evidence="1" id="KW-0472">Membrane</keyword>
<organism evidence="3 4">
    <name type="scientific">Stichopus japonicus</name>
    <name type="common">Sea cucumber</name>
    <dbReference type="NCBI Taxonomy" id="307972"/>
    <lineage>
        <taxon>Eukaryota</taxon>
        <taxon>Metazoa</taxon>
        <taxon>Echinodermata</taxon>
        <taxon>Eleutherozoa</taxon>
        <taxon>Echinozoa</taxon>
        <taxon>Holothuroidea</taxon>
        <taxon>Aspidochirotacea</taxon>
        <taxon>Aspidochirotida</taxon>
        <taxon>Stichopodidae</taxon>
        <taxon>Apostichopus</taxon>
    </lineage>
</organism>
<keyword evidence="1" id="KW-1133">Transmembrane helix</keyword>
<protein>
    <submittedName>
        <fullName evidence="3">Uncharacterized protein</fullName>
    </submittedName>
</protein>
<dbReference type="Proteomes" id="UP000230750">
    <property type="component" value="Unassembled WGS sequence"/>
</dbReference>
<reference evidence="3 4" key="1">
    <citation type="journal article" date="2017" name="PLoS Biol.">
        <title>The sea cucumber genome provides insights into morphological evolution and visceral regeneration.</title>
        <authorList>
            <person name="Zhang X."/>
            <person name="Sun L."/>
            <person name="Yuan J."/>
            <person name="Sun Y."/>
            <person name="Gao Y."/>
            <person name="Zhang L."/>
            <person name="Li S."/>
            <person name="Dai H."/>
            <person name="Hamel J.F."/>
            <person name="Liu C."/>
            <person name="Yu Y."/>
            <person name="Liu S."/>
            <person name="Lin W."/>
            <person name="Guo K."/>
            <person name="Jin S."/>
            <person name="Xu P."/>
            <person name="Storey K.B."/>
            <person name="Huan P."/>
            <person name="Zhang T."/>
            <person name="Zhou Y."/>
            <person name="Zhang J."/>
            <person name="Lin C."/>
            <person name="Li X."/>
            <person name="Xing L."/>
            <person name="Huo D."/>
            <person name="Sun M."/>
            <person name="Wang L."/>
            <person name="Mercier A."/>
            <person name="Li F."/>
            <person name="Yang H."/>
            <person name="Xiang J."/>
        </authorList>
    </citation>
    <scope>NUCLEOTIDE SEQUENCE [LARGE SCALE GENOMIC DNA]</scope>
    <source>
        <strain evidence="3">Shaxun</strain>
        <tissue evidence="3">Muscle</tissue>
    </source>
</reference>
<feature type="transmembrane region" description="Helical" evidence="1">
    <location>
        <begin position="284"/>
        <end position="305"/>
    </location>
</feature>
<evidence type="ECO:0000256" key="1">
    <source>
        <dbReference type="SAM" id="Phobius"/>
    </source>
</evidence>
<keyword evidence="4" id="KW-1185">Reference proteome</keyword>
<evidence type="ECO:0000313" key="3">
    <source>
        <dbReference type="EMBL" id="PIK52735.1"/>
    </source>
</evidence>
<comment type="caution">
    <text evidence="3">The sequence shown here is derived from an EMBL/GenBank/DDBJ whole genome shotgun (WGS) entry which is preliminary data.</text>
</comment>
<keyword evidence="1" id="KW-0812">Transmembrane</keyword>
<evidence type="ECO:0000256" key="2">
    <source>
        <dbReference type="SAM" id="SignalP"/>
    </source>
</evidence>